<dbReference type="Gene3D" id="3.90.950.10">
    <property type="match status" value="1"/>
</dbReference>
<comment type="catalytic activity">
    <reaction evidence="3">
        <text>a 2'-deoxyribonucleoside 5'-triphosphate + H2O = a 2'-deoxyribonucleoside 5'-phosphate + diphosphate + H(+)</text>
        <dbReference type="Rhea" id="RHEA:44644"/>
        <dbReference type="ChEBI" id="CHEBI:15377"/>
        <dbReference type="ChEBI" id="CHEBI:15378"/>
        <dbReference type="ChEBI" id="CHEBI:33019"/>
        <dbReference type="ChEBI" id="CHEBI:61560"/>
        <dbReference type="ChEBI" id="CHEBI:65317"/>
        <dbReference type="EC" id="3.6.1.9"/>
    </reaction>
</comment>
<dbReference type="AlphaFoldDB" id="A0A6L9S514"/>
<accession>A0A6L9S514</accession>
<dbReference type="GO" id="GO:0047429">
    <property type="term" value="F:nucleoside triphosphate diphosphatase activity"/>
    <property type="evidence" value="ECO:0007669"/>
    <property type="project" value="UniProtKB-EC"/>
</dbReference>
<comment type="catalytic activity">
    <reaction evidence="3">
        <text>a ribonucleoside 5'-triphosphate + H2O = a ribonucleoside 5'-phosphate + diphosphate + H(+)</text>
        <dbReference type="Rhea" id="RHEA:23996"/>
        <dbReference type="ChEBI" id="CHEBI:15377"/>
        <dbReference type="ChEBI" id="CHEBI:15378"/>
        <dbReference type="ChEBI" id="CHEBI:33019"/>
        <dbReference type="ChEBI" id="CHEBI:58043"/>
        <dbReference type="ChEBI" id="CHEBI:61557"/>
        <dbReference type="EC" id="3.6.1.9"/>
    </reaction>
</comment>
<dbReference type="CDD" id="cd00555">
    <property type="entry name" value="Maf"/>
    <property type="match status" value="1"/>
</dbReference>
<keyword evidence="3" id="KW-0546">Nucleotide metabolism</keyword>
<dbReference type="PANTHER" id="PTHR43213">
    <property type="entry name" value="BIFUNCTIONAL DTTP/UTP PYROPHOSPHATASE/METHYLTRANSFERASE PROTEIN-RELATED"/>
    <property type="match status" value="1"/>
</dbReference>
<dbReference type="Pfam" id="PF02545">
    <property type="entry name" value="Maf"/>
    <property type="match status" value="1"/>
</dbReference>
<evidence type="ECO:0000256" key="3">
    <source>
        <dbReference type="HAMAP-Rule" id="MF_00528"/>
    </source>
</evidence>
<name>A0A6L9S514_9ACTN</name>
<comment type="function">
    <text evidence="3">Nucleoside triphosphate pyrophosphatase. May have a dual role in cell division arrest and in preventing the incorporation of modified nucleotides into cellular nucleic acids.</text>
</comment>
<dbReference type="RefSeq" id="WP_163734141.1">
    <property type="nucleotide sequence ID" value="NZ_JAAGOA010000003.1"/>
</dbReference>
<dbReference type="SUPFAM" id="SSF52972">
    <property type="entry name" value="ITPase-like"/>
    <property type="match status" value="1"/>
</dbReference>
<comment type="subcellular location">
    <subcellularLocation>
        <location evidence="3">Cytoplasm</location>
    </subcellularLocation>
</comment>
<dbReference type="PIRSF" id="PIRSF006305">
    <property type="entry name" value="Maf"/>
    <property type="match status" value="1"/>
</dbReference>
<evidence type="ECO:0000313" key="6">
    <source>
        <dbReference type="Proteomes" id="UP000475214"/>
    </source>
</evidence>
<dbReference type="GO" id="GO:0005737">
    <property type="term" value="C:cytoplasm"/>
    <property type="evidence" value="ECO:0007669"/>
    <property type="project" value="UniProtKB-SubCell"/>
</dbReference>
<dbReference type="GO" id="GO:0009117">
    <property type="term" value="P:nucleotide metabolic process"/>
    <property type="evidence" value="ECO:0007669"/>
    <property type="project" value="UniProtKB-KW"/>
</dbReference>
<sequence>MTRLLLASTSRARLATLRSAGIEPVVQAPGVDEERALADAERTHGPLTPPDAALTLARAKCEAVSGAMPGDYLVLGCDSLLELGGAIYGKPRDAAEATQRWRNMRGKTGILHTGHWLVDVRPAASGGTGGALGSTASTKVQFAELSDAEIDTYVATGEPLRVAGAFTIDGLGGPFVTTLEGDHHNVVGLSLPLLRHLLADLGVGITSLWRSDKREELKPTMADGPVSPRRPSDG</sequence>
<keyword evidence="2 3" id="KW-0378">Hydrolase</keyword>
<protein>
    <recommendedName>
        <fullName evidence="3">Nucleoside triphosphate pyrophosphatase</fullName>
        <ecNumber evidence="3">3.6.1.9</ecNumber>
    </recommendedName>
    <alternativeName>
        <fullName evidence="3">Nucleotide pyrophosphatase</fullName>
        <shortName evidence="3">Nucleotide PPase</shortName>
    </alternativeName>
</protein>
<comment type="caution">
    <text evidence="5">The sequence shown here is derived from an EMBL/GenBank/DDBJ whole genome shotgun (WGS) entry which is preliminary data.</text>
</comment>
<reference evidence="5 6" key="1">
    <citation type="submission" date="2020-02" db="EMBL/GenBank/DDBJ databases">
        <authorList>
            <person name="Li X.-J."/>
            <person name="Han X.-M."/>
        </authorList>
    </citation>
    <scope>NUCLEOTIDE SEQUENCE [LARGE SCALE GENOMIC DNA]</scope>
    <source>
        <strain evidence="5 6">CCTCC AB 2017055</strain>
    </source>
</reference>
<feature type="region of interest" description="Disordered" evidence="4">
    <location>
        <begin position="214"/>
        <end position="234"/>
    </location>
</feature>
<dbReference type="PANTHER" id="PTHR43213:SF5">
    <property type="entry name" value="BIFUNCTIONAL DTTP_UTP PYROPHOSPHATASE_METHYLTRANSFERASE PROTEIN-RELATED"/>
    <property type="match status" value="1"/>
</dbReference>
<evidence type="ECO:0000256" key="1">
    <source>
        <dbReference type="ARBA" id="ARBA00001968"/>
    </source>
</evidence>
<dbReference type="NCBIfam" id="TIGR00172">
    <property type="entry name" value="maf"/>
    <property type="match status" value="1"/>
</dbReference>
<feature type="active site" description="Proton acceptor" evidence="3">
    <location>
        <position position="78"/>
    </location>
</feature>
<comment type="similarity">
    <text evidence="3">Belongs to the Maf family.</text>
</comment>
<comment type="caution">
    <text evidence="3">Lacks conserved residue(s) required for the propagation of feature annotation.</text>
</comment>
<evidence type="ECO:0000256" key="2">
    <source>
        <dbReference type="ARBA" id="ARBA00022801"/>
    </source>
</evidence>
<organism evidence="5 6">
    <name type="scientific">Phytoactinopolyspora halotolerans</name>
    <dbReference type="NCBI Taxonomy" id="1981512"/>
    <lineage>
        <taxon>Bacteria</taxon>
        <taxon>Bacillati</taxon>
        <taxon>Actinomycetota</taxon>
        <taxon>Actinomycetes</taxon>
        <taxon>Jiangellales</taxon>
        <taxon>Jiangellaceae</taxon>
        <taxon>Phytoactinopolyspora</taxon>
    </lineage>
</organism>
<dbReference type="Proteomes" id="UP000475214">
    <property type="component" value="Unassembled WGS sequence"/>
</dbReference>
<keyword evidence="6" id="KW-1185">Reference proteome</keyword>
<evidence type="ECO:0000313" key="5">
    <source>
        <dbReference type="EMBL" id="NED99733.1"/>
    </source>
</evidence>
<comment type="cofactor">
    <cofactor evidence="1 3">
        <name>a divalent metal cation</name>
        <dbReference type="ChEBI" id="CHEBI:60240"/>
    </cofactor>
</comment>
<keyword evidence="3" id="KW-0963">Cytoplasm</keyword>
<gene>
    <name evidence="5" type="ORF">G1H10_06090</name>
</gene>
<evidence type="ECO:0000256" key="4">
    <source>
        <dbReference type="SAM" id="MobiDB-lite"/>
    </source>
</evidence>
<dbReference type="InterPro" id="IPR029001">
    <property type="entry name" value="ITPase-like_fam"/>
</dbReference>
<dbReference type="EMBL" id="JAAGOA010000003">
    <property type="protein sequence ID" value="NED99733.1"/>
    <property type="molecule type" value="Genomic_DNA"/>
</dbReference>
<dbReference type="HAMAP" id="MF_00528">
    <property type="entry name" value="Maf"/>
    <property type="match status" value="1"/>
</dbReference>
<dbReference type="EC" id="3.6.1.9" evidence="3"/>
<dbReference type="InterPro" id="IPR003697">
    <property type="entry name" value="Maf-like"/>
</dbReference>
<proteinExistence type="inferred from homology"/>